<name>A0ACB5RBN0_9CLOT</name>
<comment type="caution">
    <text evidence="1">The sequence shown here is derived from an EMBL/GenBank/DDBJ whole genome shotgun (WGS) entry which is preliminary data.</text>
</comment>
<dbReference type="EMBL" id="BROD01000001">
    <property type="protein sequence ID" value="GKX66486.1"/>
    <property type="molecule type" value="Genomic_DNA"/>
</dbReference>
<reference evidence="1" key="1">
    <citation type="journal article" date="2025" name="Int. J. Syst. Evol. Microbiol.">
        <title>Inconstantimicrobium mannanitabidum sp. nov., a novel member of the family Clostridiaceae isolated from anoxic soil under the treatment of reductive soil disinfestation.</title>
        <authorList>
            <person name="Ueki A."/>
            <person name="Tonouchi A."/>
            <person name="Honma S."/>
            <person name="Kaku N."/>
            <person name="Ueki K."/>
        </authorList>
    </citation>
    <scope>NUCLEOTIDE SEQUENCE</scope>
    <source>
        <strain evidence="1">TW13</strain>
    </source>
</reference>
<dbReference type="Proteomes" id="UP001058074">
    <property type="component" value="Unassembled WGS sequence"/>
</dbReference>
<proteinExistence type="predicted"/>
<protein>
    <submittedName>
        <fullName evidence="1">Uncharacterized protein</fullName>
    </submittedName>
</protein>
<accession>A0ACB5RBN0</accession>
<organism evidence="1 2">
    <name type="scientific">Inconstantimicrobium mannanitabidum</name>
    <dbReference type="NCBI Taxonomy" id="1604901"/>
    <lineage>
        <taxon>Bacteria</taxon>
        <taxon>Bacillati</taxon>
        <taxon>Bacillota</taxon>
        <taxon>Clostridia</taxon>
        <taxon>Eubacteriales</taxon>
        <taxon>Clostridiaceae</taxon>
        <taxon>Inconstantimicrobium</taxon>
    </lineage>
</organism>
<sequence length="349" mass="39664">MNYKHIIFKVDGTIIDESNILFDGIKSTLIELKRKSVKIVAIISEYKTSKEISEYFDHVICLDISTSHNLSSSKFSKYLNQAGISKKEALYVGNTANDMKYAMEAQVDCALAIWGYNVAKNVKATYYLNNPYEIINLLDQNYISLKEKPWLSLAMELQFMAQAGLTYSKDKFDLERFERIREISAEMLCLKTGEALEHVKELFCNETGFQTPKLDTRAAIFQDDKILLVKENNGLWSLPGGWVDVNQSIKSNTIKEVKEEAGVDVIPIKLIALQDRNLHNAPVYAYGICKAFVLCELISGEFGKNNETIASGYFSLEELPKLAEAKNTEAQIRMCFEAYKAENWQVLFD</sequence>
<evidence type="ECO:0000313" key="2">
    <source>
        <dbReference type="Proteomes" id="UP001058074"/>
    </source>
</evidence>
<evidence type="ECO:0000313" key="1">
    <source>
        <dbReference type="EMBL" id="GKX66486.1"/>
    </source>
</evidence>
<gene>
    <name evidence="1" type="ORF">rsdtw13_17440</name>
</gene>
<keyword evidence="2" id="KW-1185">Reference proteome</keyword>